<gene>
    <name evidence="2" type="ORF">K3722_16470</name>
</gene>
<evidence type="ECO:0000313" key="2">
    <source>
        <dbReference type="EMBL" id="UWQ58060.1"/>
    </source>
</evidence>
<accession>A0ABY5WVE6</accession>
<dbReference type="Proteomes" id="UP001058184">
    <property type="component" value="Chromosome"/>
</dbReference>
<dbReference type="RefSeq" id="WP_260002014.1">
    <property type="nucleotide sequence ID" value="NZ_CP081078.1"/>
</dbReference>
<dbReference type="EMBL" id="CP081078">
    <property type="protein sequence ID" value="UWQ58060.1"/>
    <property type="molecule type" value="Genomic_DNA"/>
</dbReference>
<organism evidence="2 3">
    <name type="scientific">Leisingera caerulea</name>
    <name type="common">Phaeobacter caeruleus</name>
    <dbReference type="NCBI Taxonomy" id="506591"/>
    <lineage>
        <taxon>Bacteria</taxon>
        <taxon>Pseudomonadati</taxon>
        <taxon>Pseudomonadota</taxon>
        <taxon>Alphaproteobacteria</taxon>
        <taxon>Rhodobacterales</taxon>
        <taxon>Roseobacteraceae</taxon>
        <taxon>Leisingera</taxon>
    </lineage>
</organism>
<evidence type="ECO:0000256" key="1">
    <source>
        <dbReference type="SAM" id="MobiDB-lite"/>
    </source>
</evidence>
<evidence type="ECO:0000313" key="3">
    <source>
        <dbReference type="Proteomes" id="UP001058184"/>
    </source>
</evidence>
<keyword evidence="3" id="KW-1185">Reference proteome</keyword>
<name>A0ABY5WVE6_LEICA</name>
<proteinExistence type="predicted"/>
<sequence>MDMSSIQPRTESSLKRLARHIRREKGIKLTDALNAAAQQAGYQNYQHFKNQAGAKVYDVEVEISASWRALRPETEFGRVTGRVRLSRPVNELVTPYGFAASRRLNWFKVIDGRTLVADCRIEQRATALNFVGQAARTLQFIDATGLKPARPRAKEDIVYDRGARHERMPRGDHAIYWKEPDTGRIFCMNEPYADASQLIPEQVDWAVRNGYEIRRLEWGSLYWLNGGTVCDLISHKETGADIEKVITAMKAAPRAFDEEKDDVEETSGRHTPRIPA</sequence>
<protein>
    <submittedName>
        <fullName evidence="2">Uncharacterized protein</fullName>
    </submittedName>
</protein>
<feature type="region of interest" description="Disordered" evidence="1">
    <location>
        <begin position="256"/>
        <end position="276"/>
    </location>
</feature>
<reference evidence="2" key="1">
    <citation type="submission" date="2021-08" db="EMBL/GenBank/DDBJ databases">
        <authorList>
            <person name="Nwanade C."/>
            <person name="Wang M."/>
            <person name="Masoudi A."/>
            <person name="Yu Z."/>
            <person name="Liu J."/>
        </authorList>
    </citation>
    <scope>NUCLEOTIDE SEQUENCE</scope>
    <source>
        <strain evidence="2">S141</strain>
    </source>
</reference>